<evidence type="ECO:0000313" key="2">
    <source>
        <dbReference type="EMBL" id="MBW0483720.1"/>
    </source>
</evidence>
<proteinExistence type="predicted"/>
<evidence type="ECO:0000256" key="1">
    <source>
        <dbReference type="SAM" id="SignalP"/>
    </source>
</evidence>
<sequence>MRFTISILLALSASKALAQELSTPTNGVLAQDRTSSYNNHTVCYNFFQDKDGCVWSSAGSNRCRPKQTSEAQTFELPTELANKLLSAQNKQLKRRYNSYPGTGGFVLASGTGACNKYYDTNSQDGVCLWTGPSRSGGDPKTAGWLNGADNRNCGKQVYITRPGMSPIYVPIVDGCSFNQFSLEDRKTACFGIAFTKKTFNRLRPSADEIRRQRLTSVTWDFDNEHGNHPENAPRN</sequence>
<feature type="signal peptide" evidence="1">
    <location>
        <begin position="1"/>
        <end position="18"/>
    </location>
</feature>
<accession>A0A9Q3CJ44</accession>
<reference evidence="2" key="1">
    <citation type="submission" date="2021-03" db="EMBL/GenBank/DDBJ databases">
        <title>Draft genome sequence of rust myrtle Austropuccinia psidii MF-1, a brazilian biotype.</title>
        <authorList>
            <person name="Quecine M.C."/>
            <person name="Pachon D.M.R."/>
            <person name="Bonatelli M.L."/>
            <person name="Correr F.H."/>
            <person name="Franceschini L.M."/>
            <person name="Leite T.F."/>
            <person name="Margarido G.R.A."/>
            <person name="Almeida C.A."/>
            <person name="Ferrarezi J.A."/>
            <person name="Labate C.A."/>
        </authorList>
    </citation>
    <scope>NUCLEOTIDE SEQUENCE</scope>
    <source>
        <strain evidence="2">MF-1</strain>
    </source>
</reference>
<dbReference type="Proteomes" id="UP000765509">
    <property type="component" value="Unassembled WGS sequence"/>
</dbReference>
<dbReference type="AlphaFoldDB" id="A0A9Q3CJ44"/>
<feature type="chain" id="PRO_5040496971" description="Secreted protein" evidence="1">
    <location>
        <begin position="19"/>
        <end position="235"/>
    </location>
</feature>
<organism evidence="2 3">
    <name type="scientific">Austropuccinia psidii MF-1</name>
    <dbReference type="NCBI Taxonomy" id="1389203"/>
    <lineage>
        <taxon>Eukaryota</taxon>
        <taxon>Fungi</taxon>
        <taxon>Dikarya</taxon>
        <taxon>Basidiomycota</taxon>
        <taxon>Pucciniomycotina</taxon>
        <taxon>Pucciniomycetes</taxon>
        <taxon>Pucciniales</taxon>
        <taxon>Sphaerophragmiaceae</taxon>
        <taxon>Austropuccinia</taxon>
    </lineage>
</organism>
<keyword evidence="3" id="KW-1185">Reference proteome</keyword>
<name>A0A9Q3CJ44_9BASI</name>
<gene>
    <name evidence="2" type="ORF">O181_023435</name>
</gene>
<evidence type="ECO:0008006" key="4">
    <source>
        <dbReference type="Google" id="ProtNLM"/>
    </source>
</evidence>
<evidence type="ECO:0000313" key="3">
    <source>
        <dbReference type="Proteomes" id="UP000765509"/>
    </source>
</evidence>
<protein>
    <recommendedName>
        <fullName evidence="4">Secreted protein</fullName>
    </recommendedName>
</protein>
<keyword evidence="1" id="KW-0732">Signal</keyword>
<dbReference type="EMBL" id="AVOT02007352">
    <property type="protein sequence ID" value="MBW0483720.1"/>
    <property type="molecule type" value="Genomic_DNA"/>
</dbReference>
<comment type="caution">
    <text evidence="2">The sequence shown here is derived from an EMBL/GenBank/DDBJ whole genome shotgun (WGS) entry which is preliminary data.</text>
</comment>